<keyword evidence="1" id="KW-0812">Transmembrane</keyword>
<accession>A0ABD5YWR9</accession>
<name>A0ABD5YWR9_9EURY</name>
<organism evidence="2 3">
    <name type="scientific">Halocatena marina</name>
    <dbReference type="NCBI Taxonomy" id="2934937"/>
    <lineage>
        <taxon>Archaea</taxon>
        <taxon>Methanobacteriati</taxon>
        <taxon>Methanobacteriota</taxon>
        <taxon>Stenosarchaea group</taxon>
        <taxon>Halobacteria</taxon>
        <taxon>Halobacteriales</taxon>
        <taxon>Natronomonadaceae</taxon>
        <taxon>Halocatena</taxon>
    </lineage>
</organism>
<evidence type="ECO:0000256" key="1">
    <source>
        <dbReference type="SAM" id="Phobius"/>
    </source>
</evidence>
<keyword evidence="3" id="KW-1185">Reference proteome</keyword>
<dbReference type="EMBL" id="JBHTAX010000004">
    <property type="protein sequence ID" value="MFC7192454.1"/>
    <property type="molecule type" value="Genomic_DNA"/>
</dbReference>
<evidence type="ECO:0000313" key="3">
    <source>
        <dbReference type="Proteomes" id="UP001596417"/>
    </source>
</evidence>
<evidence type="ECO:0000313" key="2">
    <source>
        <dbReference type="EMBL" id="MFC7192454.1"/>
    </source>
</evidence>
<dbReference type="RefSeq" id="WP_248910078.1">
    <property type="nucleotide sequence ID" value="NZ_CP109980.1"/>
</dbReference>
<keyword evidence="1" id="KW-0472">Membrane</keyword>
<feature type="transmembrane region" description="Helical" evidence="1">
    <location>
        <begin position="21"/>
        <end position="38"/>
    </location>
</feature>
<proteinExistence type="predicted"/>
<dbReference type="AlphaFoldDB" id="A0ABD5YWR9"/>
<gene>
    <name evidence="2" type="ORF">ACFQL7_23325</name>
</gene>
<reference evidence="2 3" key="1">
    <citation type="journal article" date="2019" name="Int. J. Syst. Evol. Microbiol.">
        <title>The Global Catalogue of Microorganisms (GCM) 10K type strain sequencing project: providing services to taxonomists for standard genome sequencing and annotation.</title>
        <authorList>
            <consortium name="The Broad Institute Genomics Platform"/>
            <consortium name="The Broad Institute Genome Sequencing Center for Infectious Disease"/>
            <person name="Wu L."/>
            <person name="Ma J."/>
        </authorList>
    </citation>
    <scope>NUCLEOTIDE SEQUENCE [LARGE SCALE GENOMIC DNA]</scope>
    <source>
        <strain evidence="2 3">RDMS1</strain>
    </source>
</reference>
<comment type="caution">
    <text evidence="2">The sequence shown here is derived from an EMBL/GenBank/DDBJ whole genome shotgun (WGS) entry which is preliminary data.</text>
</comment>
<keyword evidence="1" id="KW-1133">Transmembrane helix</keyword>
<sequence length="71" mass="8123">MSRYTGTSALIEALRDWRRNVSTLVFVVVVLAGATFIGSREAYYAASLIIFATWMIWFIVTGIEWIKRADF</sequence>
<protein>
    <submittedName>
        <fullName evidence="2">Uncharacterized protein</fullName>
    </submittedName>
</protein>
<dbReference type="GeneID" id="76202134"/>
<feature type="transmembrane region" description="Helical" evidence="1">
    <location>
        <begin position="44"/>
        <end position="66"/>
    </location>
</feature>
<dbReference type="Proteomes" id="UP001596417">
    <property type="component" value="Unassembled WGS sequence"/>
</dbReference>